<feature type="compositionally biased region" description="Basic and acidic residues" evidence="1">
    <location>
        <begin position="353"/>
        <end position="373"/>
    </location>
</feature>
<evidence type="ECO:0000313" key="4">
    <source>
        <dbReference type="EMBL" id="KAL0062200.1"/>
    </source>
</evidence>
<keyword evidence="2" id="KW-0732">Signal</keyword>
<evidence type="ECO:0000313" key="5">
    <source>
        <dbReference type="Proteomes" id="UP001437256"/>
    </source>
</evidence>
<feature type="region of interest" description="Disordered" evidence="1">
    <location>
        <begin position="283"/>
        <end position="316"/>
    </location>
</feature>
<sequence>MQFTSLFTTIAVLAAAAGSVIGERHTVNMINKCGKGTPTLIRPGGKVVSTGGSYTANEAMPATIAYLQTGNCGFNGERCMTVELTLKNPDPKAPGSGSSVDLSLIPPLAFNVPIAFRYTGGCSNGASCTNANCPTTSAFRIPTNYEAQRACQANDAHSATYRSSPHPSRPAYVQNLPMFPVSEFNFVVCGMATFAATVGYVCTKKIRGNPDTPLAGPSQASIEPSVPPALEHLEKIPQSIAPVEPVQIIPSLTTSERRRSLKRKSLHDEDEYNNLGYPYNLGALYPNKRSKTPPKEDEAEATVEVSPPVLRASPPPEILDIEPVTQHPANEAFVPKPESSEVESFQGPSQTEETAKAVDEVAPKGEKIQDDAPAKSSLPTPPTTPETTVFSAKVQPKIDPHRFTSTSGGFASFASSPSAFKSFKASTTTSRPAWSGLDSLSASNNDALNSSPPGLALTQTENKDSDQTPSNYSHVTGEEDEDIRSEVKGVKLFIKRGTKDFTDGMMGHIKLLSSRDRNSPRERLIFRREPLWQVMMNTRLFSAVRCTFEEEECILRVILAESLVTSQKEKKEIVVYALKPGRGCTKQDFIGFARSVLASEGLITSGAKP</sequence>
<comment type="caution">
    <text evidence="4">The sequence shown here is derived from an EMBL/GenBank/DDBJ whole genome shotgun (WGS) entry which is preliminary data.</text>
</comment>
<evidence type="ECO:0000259" key="3">
    <source>
        <dbReference type="PROSITE" id="PS50196"/>
    </source>
</evidence>
<dbReference type="SUPFAM" id="SSF49870">
    <property type="entry name" value="Osmotin, thaumatin-like protein"/>
    <property type="match status" value="1"/>
</dbReference>
<feature type="domain" description="RanBD1" evidence="3">
    <location>
        <begin position="461"/>
        <end position="545"/>
    </location>
</feature>
<feature type="chain" id="PRO_5045791148" description="RanBD1 domain-containing protein" evidence="2">
    <location>
        <begin position="23"/>
        <end position="609"/>
    </location>
</feature>
<proteinExistence type="predicted"/>
<dbReference type="Proteomes" id="UP001437256">
    <property type="component" value="Unassembled WGS sequence"/>
</dbReference>
<dbReference type="InterPro" id="IPR000156">
    <property type="entry name" value="Ran_bind_dom"/>
</dbReference>
<dbReference type="Gene3D" id="2.30.29.30">
    <property type="entry name" value="Pleckstrin-homology domain (PH domain)/Phosphotyrosine-binding domain (PTB)"/>
    <property type="match status" value="1"/>
</dbReference>
<dbReference type="InterPro" id="IPR037176">
    <property type="entry name" value="Osmotin/thaumatin-like_sf"/>
</dbReference>
<feature type="signal peptide" evidence="2">
    <location>
        <begin position="1"/>
        <end position="22"/>
    </location>
</feature>
<accession>A0ABR2ZLL2</accession>
<protein>
    <recommendedName>
        <fullName evidence="3">RanBD1 domain-containing protein</fullName>
    </recommendedName>
</protein>
<dbReference type="EMBL" id="JBBXMP010000112">
    <property type="protein sequence ID" value="KAL0062200.1"/>
    <property type="molecule type" value="Genomic_DNA"/>
</dbReference>
<evidence type="ECO:0000256" key="2">
    <source>
        <dbReference type="SAM" id="SignalP"/>
    </source>
</evidence>
<reference evidence="4 5" key="1">
    <citation type="submission" date="2024-05" db="EMBL/GenBank/DDBJ databases">
        <title>A draft genome resource for the thread blight pathogen Marasmius tenuissimus strain MS-2.</title>
        <authorList>
            <person name="Yulfo-Soto G.E."/>
            <person name="Baruah I.K."/>
            <person name="Amoako-Attah I."/>
            <person name="Bukari Y."/>
            <person name="Meinhardt L.W."/>
            <person name="Bailey B.A."/>
            <person name="Cohen S.P."/>
        </authorList>
    </citation>
    <scope>NUCLEOTIDE SEQUENCE [LARGE SCALE GENOMIC DNA]</scope>
    <source>
        <strain evidence="4 5">MS-2</strain>
    </source>
</reference>
<feature type="region of interest" description="Disordered" evidence="1">
    <location>
        <begin position="334"/>
        <end position="403"/>
    </location>
</feature>
<dbReference type="InterPro" id="IPR011993">
    <property type="entry name" value="PH-like_dom_sf"/>
</dbReference>
<dbReference type="SUPFAM" id="SSF50729">
    <property type="entry name" value="PH domain-like"/>
    <property type="match status" value="1"/>
</dbReference>
<name>A0ABR2ZLL2_9AGAR</name>
<dbReference type="PROSITE" id="PS50196">
    <property type="entry name" value="RANBD1"/>
    <property type="match status" value="1"/>
</dbReference>
<gene>
    <name evidence="4" type="ORF">AAF712_010960</name>
</gene>
<evidence type="ECO:0000256" key="1">
    <source>
        <dbReference type="SAM" id="MobiDB-lite"/>
    </source>
</evidence>
<feature type="region of interest" description="Disordered" evidence="1">
    <location>
        <begin position="444"/>
        <end position="483"/>
    </location>
</feature>
<feature type="compositionally biased region" description="Polar residues" evidence="1">
    <location>
        <begin position="342"/>
        <end position="352"/>
    </location>
</feature>
<keyword evidence="5" id="KW-1185">Reference proteome</keyword>
<organism evidence="4 5">
    <name type="scientific">Marasmius tenuissimus</name>
    <dbReference type="NCBI Taxonomy" id="585030"/>
    <lineage>
        <taxon>Eukaryota</taxon>
        <taxon>Fungi</taxon>
        <taxon>Dikarya</taxon>
        <taxon>Basidiomycota</taxon>
        <taxon>Agaricomycotina</taxon>
        <taxon>Agaricomycetes</taxon>
        <taxon>Agaricomycetidae</taxon>
        <taxon>Agaricales</taxon>
        <taxon>Marasmiineae</taxon>
        <taxon>Marasmiaceae</taxon>
        <taxon>Marasmius</taxon>
    </lineage>
</organism>